<dbReference type="Proteomes" id="UP000257109">
    <property type="component" value="Unassembled WGS sequence"/>
</dbReference>
<dbReference type="EMBL" id="QJKJ01000722">
    <property type="protein sequence ID" value="RDY11057.1"/>
    <property type="molecule type" value="Genomic_DNA"/>
</dbReference>
<feature type="non-terminal residue" evidence="1">
    <location>
        <position position="107"/>
    </location>
</feature>
<dbReference type="PANTHER" id="PTHR11439:SF470">
    <property type="entry name" value="CYSTEINE-RICH RLK (RECEPTOR-LIKE PROTEIN KINASE) 8"/>
    <property type="match status" value="1"/>
</dbReference>
<name>A0A371I7N3_MUCPR</name>
<feature type="non-terminal residue" evidence="1">
    <location>
        <position position="1"/>
    </location>
</feature>
<accession>A0A371I7N3</accession>
<sequence length="107" mass="12434">MEIYTYANYEGSVVDKRSTSRYCMFLRGNLVTWRSKKQNMVVQSSAEAEFRVITHDICERLWMKITLNDLKIDKHSIKEKLNIGLVVIAHVPTRLQVTDIFTKGLPT</sequence>
<evidence type="ECO:0000313" key="2">
    <source>
        <dbReference type="Proteomes" id="UP000257109"/>
    </source>
</evidence>
<dbReference type="OrthoDB" id="850842at2759"/>
<gene>
    <name evidence="1" type="primary">GIP</name>
    <name evidence="1" type="ORF">CR513_04331</name>
</gene>
<protein>
    <submittedName>
        <fullName evidence="1">Copia protein</fullName>
    </submittedName>
</protein>
<reference evidence="1" key="1">
    <citation type="submission" date="2018-05" db="EMBL/GenBank/DDBJ databases">
        <title>Draft genome of Mucuna pruriens seed.</title>
        <authorList>
            <person name="Nnadi N.E."/>
            <person name="Vos R."/>
            <person name="Hasami M.H."/>
            <person name="Devisetty U.K."/>
            <person name="Aguiy J.C."/>
        </authorList>
    </citation>
    <scope>NUCLEOTIDE SEQUENCE [LARGE SCALE GENOMIC DNA]</scope>
    <source>
        <strain evidence="1">JCA_2017</strain>
    </source>
</reference>
<comment type="caution">
    <text evidence="1">The sequence shown here is derived from an EMBL/GenBank/DDBJ whole genome shotgun (WGS) entry which is preliminary data.</text>
</comment>
<dbReference type="AlphaFoldDB" id="A0A371I7N3"/>
<organism evidence="1 2">
    <name type="scientific">Mucuna pruriens</name>
    <name type="common">Velvet bean</name>
    <name type="synonym">Dolichos pruriens</name>
    <dbReference type="NCBI Taxonomy" id="157652"/>
    <lineage>
        <taxon>Eukaryota</taxon>
        <taxon>Viridiplantae</taxon>
        <taxon>Streptophyta</taxon>
        <taxon>Embryophyta</taxon>
        <taxon>Tracheophyta</taxon>
        <taxon>Spermatophyta</taxon>
        <taxon>Magnoliopsida</taxon>
        <taxon>eudicotyledons</taxon>
        <taxon>Gunneridae</taxon>
        <taxon>Pentapetalae</taxon>
        <taxon>rosids</taxon>
        <taxon>fabids</taxon>
        <taxon>Fabales</taxon>
        <taxon>Fabaceae</taxon>
        <taxon>Papilionoideae</taxon>
        <taxon>50 kb inversion clade</taxon>
        <taxon>NPAAA clade</taxon>
        <taxon>indigoferoid/millettioid clade</taxon>
        <taxon>Phaseoleae</taxon>
        <taxon>Mucuna</taxon>
    </lineage>
</organism>
<proteinExistence type="predicted"/>
<keyword evidence="2" id="KW-1185">Reference proteome</keyword>
<evidence type="ECO:0000313" key="1">
    <source>
        <dbReference type="EMBL" id="RDY11057.1"/>
    </source>
</evidence>
<dbReference type="PANTHER" id="PTHR11439">
    <property type="entry name" value="GAG-POL-RELATED RETROTRANSPOSON"/>
    <property type="match status" value="1"/>
</dbReference>
<dbReference type="CDD" id="cd09272">
    <property type="entry name" value="RNase_HI_RT_Ty1"/>
    <property type="match status" value="1"/>
</dbReference>